<dbReference type="STRING" id="747365.Thena_1266"/>
<gene>
    <name evidence="6" type="ORF">Thena_1266</name>
</gene>
<dbReference type="InterPro" id="IPR029787">
    <property type="entry name" value="Nucleotide_cyclase"/>
</dbReference>
<dbReference type="GO" id="GO:0005886">
    <property type="term" value="C:plasma membrane"/>
    <property type="evidence" value="ECO:0007669"/>
    <property type="project" value="TreeGrafter"/>
</dbReference>
<dbReference type="Gene3D" id="1.10.490.10">
    <property type="entry name" value="Globins"/>
    <property type="match status" value="1"/>
</dbReference>
<dbReference type="PANTHER" id="PTHR45138">
    <property type="entry name" value="REGULATORY COMPONENTS OF SENSORY TRANSDUCTION SYSTEM"/>
    <property type="match status" value="1"/>
</dbReference>
<dbReference type="NCBIfam" id="TIGR00254">
    <property type="entry name" value="GGDEF"/>
    <property type="match status" value="1"/>
</dbReference>
<proteinExistence type="predicted"/>
<dbReference type="GO" id="GO:0019825">
    <property type="term" value="F:oxygen binding"/>
    <property type="evidence" value="ECO:0007669"/>
    <property type="project" value="InterPro"/>
</dbReference>
<evidence type="ECO:0000313" key="7">
    <source>
        <dbReference type="Proteomes" id="UP000011765"/>
    </source>
</evidence>
<dbReference type="AlphaFoldDB" id="M1E958"/>
<evidence type="ECO:0000313" key="6">
    <source>
        <dbReference type="EMBL" id="AEE14884.1"/>
    </source>
</evidence>
<dbReference type="InterPro" id="IPR012292">
    <property type="entry name" value="Globin/Proto"/>
</dbReference>
<dbReference type="Pfam" id="PF00990">
    <property type="entry name" value="GGDEF"/>
    <property type="match status" value="1"/>
</dbReference>
<dbReference type="RefSeq" id="WP_013756605.1">
    <property type="nucleotide sequence ID" value="NC_015499.1"/>
</dbReference>
<dbReference type="InterPro" id="IPR043128">
    <property type="entry name" value="Rev_trsase/Diguanyl_cyclase"/>
</dbReference>
<dbReference type="HOGENOM" id="CLU_000445_11_28_9"/>
<dbReference type="SMART" id="SM00267">
    <property type="entry name" value="GGDEF"/>
    <property type="match status" value="1"/>
</dbReference>
<dbReference type="FunFam" id="3.30.70.270:FF:000001">
    <property type="entry name" value="Diguanylate cyclase domain protein"/>
    <property type="match status" value="1"/>
</dbReference>
<evidence type="ECO:0000256" key="4">
    <source>
        <dbReference type="ARBA" id="ARBA00034247"/>
    </source>
</evidence>
<dbReference type="KEGG" id="tnr:Thena_1266"/>
<name>M1E958_9BACT</name>
<comment type="catalytic activity">
    <reaction evidence="4">
        <text>2 GTP = 3',3'-c-di-GMP + 2 diphosphate</text>
        <dbReference type="Rhea" id="RHEA:24898"/>
        <dbReference type="ChEBI" id="CHEBI:33019"/>
        <dbReference type="ChEBI" id="CHEBI:37565"/>
        <dbReference type="ChEBI" id="CHEBI:58805"/>
        <dbReference type="EC" id="2.7.7.65"/>
    </reaction>
</comment>
<evidence type="ECO:0000259" key="5">
    <source>
        <dbReference type="PROSITE" id="PS50887"/>
    </source>
</evidence>
<protein>
    <recommendedName>
        <fullName evidence="2">Diguanylate cyclase DosC</fullName>
        <ecNumber evidence="1">2.7.7.65</ecNumber>
    </recommendedName>
    <alternativeName>
        <fullName evidence="3">Direct oxygen-sensing cyclase</fullName>
    </alternativeName>
</protein>
<dbReference type="GO" id="GO:0052621">
    <property type="term" value="F:diguanylate cyclase activity"/>
    <property type="evidence" value="ECO:0007669"/>
    <property type="project" value="UniProtKB-EC"/>
</dbReference>
<dbReference type="GO" id="GO:1902201">
    <property type="term" value="P:negative regulation of bacterial-type flagellum-dependent cell motility"/>
    <property type="evidence" value="ECO:0007669"/>
    <property type="project" value="TreeGrafter"/>
</dbReference>
<organism evidence="6 7">
    <name type="scientific">Thermodesulfobium narugense DSM 14796</name>
    <dbReference type="NCBI Taxonomy" id="747365"/>
    <lineage>
        <taxon>Bacteria</taxon>
        <taxon>Pseudomonadati</taxon>
        <taxon>Thermodesulfobiota</taxon>
        <taxon>Thermodesulfobiia</taxon>
        <taxon>Thermodesulfobiales</taxon>
        <taxon>Thermodesulfobiaceae</taxon>
        <taxon>Thermodesulfobium</taxon>
    </lineage>
</organism>
<dbReference type="CDD" id="cd01068">
    <property type="entry name" value="globin_sensor"/>
    <property type="match status" value="1"/>
</dbReference>
<dbReference type="eggNOG" id="COG3706">
    <property type="taxonomic scope" value="Bacteria"/>
</dbReference>
<feature type="domain" description="GGDEF" evidence="5">
    <location>
        <begin position="210"/>
        <end position="337"/>
    </location>
</feature>
<reference evidence="6 7" key="1">
    <citation type="submission" date="2011-04" db="EMBL/GenBank/DDBJ databases">
        <title>The complete genome of Thermodesulfobium narugense DSM 14796.</title>
        <authorList>
            <consortium name="US DOE Joint Genome Institute (JGI-PGF)"/>
            <person name="Lucas S."/>
            <person name="Han J."/>
            <person name="Lapidus A."/>
            <person name="Bruce D."/>
            <person name="Goodwin L."/>
            <person name="Pitluck S."/>
            <person name="Peters L."/>
            <person name="Kyrpides N."/>
            <person name="Mavromatis K."/>
            <person name="Pagani I."/>
            <person name="Ivanova N."/>
            <person name="Ovchinnikova G."/>
            <person name="Zhang X."/>
            <person name="Saunders L."/>
            <person name="Detter J.C."/>
            <person name="Tapia R."/>
            <person name="Han C."/>
            <person name="Land M."/>
            <person name="Hauser L."/>
            <person name="Markowitz V."/>
            <person name="Cheng J.-F."/>
            <person name="Hugenholtz P."/>
            <person name="Woyke T."/>
            <person name="Wu D."/>
            <person name="Spring S."/>
            <person name="Schroeder M."/>
            <person name="Brambilla E."/>
            <person name="Klenk H.-P."/>
            <person name="Eisen J.A."/>
        </authorList>
    </citation>
    <scope>NUCLEOTIDE SEQUENCE [LARGE SCALE GENOMIC DNA]</scope>
    <source>
        <strain evidence="6 7">DSM 14796</strain>
    </source>
</reference>
<dbReference type="PANTHER" id="PTHR45138:SF9">
    <property type="entry name" value="DIGUANYLATE CYCLASE DGCM-RELATED"/>
    <property type="match status" value="1"/>
</dbReference>
<dbReference type="PROSITE" id="PS50887">
    <property type="entry name" value="GGDEF"/>
    <property type="match status" value="1"/>
</dbReference>
<dbReference type="GO" id="GO:0020037">
    <property type="term" value="F:heme binding"/>
    <property type="evidence" value="ECO:0007669"/>
    <property type="project" value="InterPro"/>
</dbReference>
<dbReference type="InterPro" id="IPR000160">
    <property type="entry name" value="GGDEF_dom"/>
</dbReference>
<dbReference type="SUPFAM" id="SSF46458">
    <property type="entry name" value="Globin-like"/>
    <property type="match status" value="1"/>
</dbReference>
<dbReference type="InterPro" id="IPR044398">
    <property type="entry name" value="Globin-sensor_dom"/>
</dbReference>
<dbReference type="OrthoDB" id="9783388at2"/>
<dbReference type="InterPro" id="IPR009050">
    <property type="entry name" value="Globin-like_sf"/>
</dbReference>
<dbReference type="InterPro" id="IPR039379">
    <property type="entry name" value="Protoglobin_sensor_dom"/>
</dbReference>
<dbReference type="CDD" id="cd01949">
    <property type="entry name" value="GGDEF"/>
    <property type="match status" value="1"/>
</dbReference>
<sequence length="337" mass="40024">MEFNLEDIYKKIQYNEIDLKRALNYFDIRKKDLDTLRNALDIIKDVPVEFFDQFYDHLLQFPEIANILNKDKDLIENLKLKQKFYFTNMLKANFDINYIKEKIKVGMVHYLLGVKEDYYIGAYSEYFYTLKKYVNQFLDRQHAIEFNHSLAKVILLDINLTIKFYFFIKEEQEIFLRNLSEKDPLTGIYNRRKFQEICEHSISESDRYKKELSFIFFDIDNFKMVNDTFGHNIGDVVLKEIANIVKREIRKSDYFARWGGEEFILILPETNINSALTVAEKIRKSIEVYEFPAVGRVTVSIGVASRKFSEDYSDLFKRLDDAVYRAKSLGKNTVVAN</sequence>
<accession>M1E958</accession>
<dbReference type="Gene3D" id="3.30.70.270">
    <property type="match status" value="1"/>
</dbReference>
<keyword evidence="7" id="KW-1185">Reference proteome</keyword>
<evidence type="ECO:0000256" key="3">
    <source>
        <dbReference type="ARBA" id="ARBA00029839"/>
    </source>
</evidence>
<evidence type="ECO:0000256" key="1">
    <source>
        <dbReference type="ARBA" id="ARBA00012528"/>
    </source>
</evidence>
<dbReference type="InterPro" id="IPR050469">
    <property type="entry name" value="Diguanylate_Cyclase"/>
</dbReference>
<dbReference type="Proteomes" id="UP000011765">
    <property type="component" value="Chromosome"/>
</dbReference>
<dbReference type="SUPFAM" id="SSF55073">
    <property type="entry name" value="Nucleotide cyclase"/>
    <property type="match status" value="1"/>
</dbReference>
<dbReference type="EMBL" id="CP002690">
    <property type="protein sequence ID" value="AEE14884.1"/>
    <property type="molecule type" value="Genomic_DNA"/>
</dbReference>
<dbReference type="Pfam" id="PF11563">
    <property type="entry name" value="Protoglobin"/>
    <property type="match status" value="1"/>
</dbReference>
<dbReference type="GO" id="GO:0043709">
    <property type="term" value="P:cell adhesion involved in single-species biofilm formation"/>
    <property type="evidence" value="ECO:0007669"/>
    <property type="project" value="TreeGrafter"/>
</dbReference>
<evidence type="ECO:0000256" key="2">
    <source>
        <dbReference type="ARBA" id="ARBA00015125"/>
    </source>
</evidence>
<dbReference type="EC" id="2.7.7.65" evidence="1"/>